<evidence type="ECO:0000313" key="2">
    <source>
        <dbReference type="EMBL" id="OGF99441.1"/>
    </source>
</evidence>
<reference evidence="2 3" key="1">
    <citation type="journal article" date="2016" name="Nat. Commun.">
        <title>Thousands of microbial genomes shed light on interconnected biogeochemical processes in an aquifer system.</title>
        <authorList>
            <person name="Anantharaman K."/>
            <person name="Brown C.T."/>
            <person name="Hug L.A."/>
            <person name="Sharon I."/>
            <person name="Castelle C.J."/>
            <person name="Probst A.J."/>
            <person name="Thomas B.C."/>
            <person name="Singh A."/>
            <person name="Wilkins M.J."/>
            <person name="Karaoz U."/>
            <person name="Brodie E.L."/>
            <person name="Williams K.H."/>
            <person name="Hubbard S.S."/>
            <person name="Banfield J.F."/>
        </authorList>
    </citation>
    <scope>NUCLEOTIDE SEQUENCE [LARGE SCALE GENOMIC DNA]</scope>
</reference>
<keyword evidence="1" id="KW-0812">Transmembrane</keyword>
<dbReference type="AlphaFoldDB" id="A0A1F5YHU2"/>
<gene>
    <name evidence="2" type="ORF">A2Y99_00165</name>
</gene>
<proteinExistence type="predicted"/>
<feature type="transmembrane region" description="Helical" evidence="1">
    <location>
        <begin position="42"/>
        <end position="62"/>
    </location>
</feature>
<keyword evidence="1" id="KW-0472">Membrane</keyword>
<protein>
    <submittedName>
        <fullName evidence="2">Uncharacterized protein</fullName>
    </submittedName>
</protein>
<sequence>MKQDKFYPLLINKMHEASIVPQQKVGFLTPVYRKIIPQIKYYPWKSLGLFSVLTALFLYYIFGTALVKLVGILQYGF</sequence>
<evidence type="ECO:0000313" key="3">
    <source>
        <dbReference type="Proteomes" id="UP000178230"/>
    </source>
</evidence>
<evidence type="ECO:0000256" key="1">
    <source>
        <dbReference type="SAM" id="Phobius"/>
    </source>
</evidence>
<name>A0A1F5YHU2_9BACT</name>
<dbReference type="EMBL" id="MFIY01000052">
    <property type="protein sequence ID" value="OGF99441.1"/>
    <property type="molecule type" value="Genomic_DNA"/>
</dbReference>
<comment type="caution">
    <text evidence="2">The sequence shown here is derived from an EMBL/GenBank/DDBJ whole genome shotgun (WGS) entry which is preliminary data.</text>
</comment>
<accession>A0A1F5YHU2</accession>
<dbReference type="Proteomes" id="UP000178230">
    <property type="component" value="Unassembled WGS sequence"/>
</dbReference>
<keyword evidence="1" id="KW-1133">Transmembrane helix</keyword>
<organism evidence="2 3">
    <name type="scientific">Candidatus Gottesmanbacteria bacterium RBG_13_37_7</name>
    <dbReference type="NCBI Taxonomy" id="1798369"/>
    <lineage>
        <taxon>Bacteria</taxon>
        <taxon>Candidatus Gottesmaniibacteriota</taxon>
    </lineage>
</organism>